<accession>A0A923ME41</accession>
<name>A0A923ME41_9FIRM</name>
<dbReference type="Proteomes" id="UP000620327">
    <property type="component" value="Unassembled WGS sequence"/>
</dbReference>
<keyword evidence="3" id="KW-0645">Protease</keyword>
<dbReference type="InterPro" id="IPR001872">
    <property type="entry name" value="Peptidase_A8"/>
</dbReference>
<evidence type="ECO:0000256" key="8">
    <source>
        <dbReference type="ARBA" id="ARBA00023136"/>
    </source>
</evidence>
<dbReference type="RefSeq" id="WP_187013422.1">
    <property type="nucleotide sequence ID" value="NZ_JACOQI010000001.1"/>
</dbReference>
<dbReference type="GO" id="GO:0006508">
    <property type="term" value="P:proteolysis"/>
    <property type="evidence" value="ECO:0007669"/>
    <property type="project" value="UniProtKB-KW"/>
</dbReference>
<organism evidence="11 12">
    <name type="scientific">Dysosmobacter segnis</name>
    <dbReference type="NCBI Taxonomy" id="2763042"/>
    <lineage>
        <taxon>Bacteria</taxon>
        <taxon>Bacillati</taxon>
        <taxon>Bacillota</taxon>
        <taxon>Clostridia</taxon>
        <taxon>Eubacteriales</taxon>
        <taxon>Oscillospiraceae</taxon>
        <taxon>Dysosmobacter</taxon>
    </lineage>
</organism>
<evidence type="ECO:0000256" key="2">
    <source>
        <dbReference type="ARBA" id="ARBA00022475"/>
    </source>
</evidence>
<keyword evidence="6" id="KW-0378">Hydrolase</keyword>
<evidence type="ECO:0000256" key="4">
    <source>
        <dbReference type="ARBA" id="ARBA00022692"/>
    </source>
</evidence>
<dbReference type="Pfam" id="PF01252">
    <property type="entry name" value="Peptidase_A8"/>
    <property type="match status" value="1"/>
</dbReference>
<comment type="caution">
    <text evidence="11">The sequence shown here is derived from an EMBL/GenBank/DDBJ whole genome shotgun (WGS) entry which is preliminary data.</text>
</comment>
<proteinExistence type="inferred from homology"/>
<keyword evidence="7 10" id="KW-1133">Transmembrane helix</keyword>
<dbReference type="PANTHER" id="PTHR33695:SF1">
    <property type="entry name" value="LIPOPROTEIN SIGNAL PEPTIDASE"/>
    <property type="match status" value="1"/>
</dbReference>
<evidence type="ECO:0000256" key="5">
    <source>
        <dbReference type="ARBA" id="ARBA00022750"/>
    </source>
</evidence>
<protein>
    <submittedName>
        <fullName evidence="11">Signal peptidase II</fullName>
    </submittedName>
</protein>
<keyword evidence="12" id="KW-1185">Reference proteome</keyword>
<keyword evidence="5" id="KW-0064">Aspartyl protease</keyword>
<evidence type="ECO:0000256" key="1">
    <source>
        <dbReference type="ARBA" id="ARBA00006139"/>
    </source>
</evidence>
<evidence type="ECO:0000313" key="12">
    <source>
        <dbReference type="Proteomes" id="UP000620327"/>
    </source>
</evidence>
<sequence length="137" mass="15290">MLTLFTAAAVLAACAGLRCFLNRPERKDAFFWGGRIRLTALWNDGAAFSLPLKRKLVTALSILILPLVWVFRRRSPIGAGLALGGGLSNLWERLRRGVVYDYVQFPKLPKIGRYVWNLADLAILIGGLLLALLERKK</sequence>
<dbReference type="EMBL" id="JACOQI010000001">
    <property type="protein sequence ID" value="MBC5769032.1"/>
    <property type="molecule type" value="Genomic_DNA"/>
</dbReference>
<dbReference type="GO" id="GO:0016020">
    <property type="term" value="C:membrane"/>
    <property type="evidence" value="ECO:0007669"/>
    <property type="project" value="InterPro"/>
</dbReference>
<evidence type="ECO:0000256" key="6">
    <source>
        <dbReference type="ARBA" id="ARBA00022801"/>
    </source>
</evidence>
<evidence type="ECO:0000256" key="10">
    <source>
        <dbReference type="SAM" id="Phobius"/>
    </source>
</evidence>
<keyword evidence="2" id="KW-1003">Cell membrane</keyword>
<keyword evidence="4 10" id="KW-0812">Transmembrane</keyword>
<comment type="similarity">
    <text evidence="1 9">Belongs to the peptidase A8 family.</text>
</comment>
<evidence type="ECO:0000313" key="11">
    <source>
        <dbReference type="EMBL" id="MBC5769032.1"/>
    </source>
</evidence>
<gene>
    <name evidence="11" type="ORF">H8Z83_01535</name>
</gene>
<dbReference type="GO" id="GO:0004190">
    <property type="term" value="F:aspartic-type endopeptidase activity"/>
    <property type="evidence" value="ECO:0007669"/>
    <property type="project" value="UniProtKB-KW"/>
</dbReference>
<feature type="transmembrane region" description="Helical" evidence="10">
    <location>
        <begin position="52"/>
        <end position="70"/>
    </location>
</feature>
<evidence type="ECO:0000256" key="9">
    <source>
        <dbReference type="RuleBase" id="RU004181"/>
    </source>
</evidence>
<dbReference type="AlphaFoldDB" id="A0A923ME41"/>
<dbReference type="PRINTS" id="PR00781">
    <property type="entry name" value="LIPOSIGPTASE"/>
</dbReference>
<evidence type="ECO:0000256" key="7">
    <source>
        <dbReference type="ARBA" id="ARBA00022989"/>
    </source>
</evidence>
<reference evidence="11" key="1">
    <citation type="submission" date="2020-08" db="EMBL/GenBank/DDBJ databases">
        <title>Genome public.</title>
        <authorList>
            <person name="Liu C."/>
            <person name="Sun Q."/>
        </authorList>
    </citation>
    <scope>NUCLEOTIDE SEQUENCE</scope>
    <source>
        <strain evidence="11">BX15</strain>
    </source>
</reference>
<keyword evidence="8 10" id="KW-0472">Membrane</keyword>
<feature type="transmembrane region" description="Helical" evidence="10">
    <location>
        <begin position="114"/>
        <end position="133"/>
    </location>
</feature>
<dbReference type="PANTHER" id="PTHR33695">
    <property type="entry name" value="LIPOPROTEIN SIGNAL PEPTIDASE"/>
    <property type="match status" value="1"/>
</dbReference>
<evidence type="ECO:0000256" key="3">
    <source>
        <dbReference type="ARBA" id="ARBA00022670"/>
    </source>
</evidence>